<organism evidence="2 3">
    <name type="scientific">Desmonostoc muscorum LEGE 12446</name>
    <dbReference type="NCBI Taxonomy" id="1828758"/>
    <lineage>
        <taxon>Bacteria</taxon>
        <taxon>Bacillati</taxon>
        <taxon>Cyanobacteriota</taxon>
        <taxon>Cyanophyceae</taxon>
        <taxon>Nostocales</taxon>
        <taxon>Nostocaceae</taxon>
        <taxon>Desmonostoc</taxon>
    </lineage>
</organism>
<reference evidence="2" key="1">
    <citation type="submission" date="2020-10" db="EMBL/GenBank/DDBJ databases">
        <authorList>
            <person name="Castelo-Branco R."/>
            <person name="Eusebio N."/>
            <person name="Adriana R."/>
            <person name="Vieira A."/>
            <person name="Brugerolle De Fraissinette N."/>
            <person name="Rezende De Castro R."/>
            <person name="Schneider M.P."/>
            <person name="Vasconcelos V."/>
            <person name="Leao P.N."/>
        </authorList>
    </citation>
    <scope>NUCLEOTIDE SEQUENCE</scope>
    <source>
        <strain evidence="2">LEGE 12446</strain>
    </source>
</reference>
<sequence>MTFNRRQFLQITGSSVAGFGLSQFFTQADRFGQVLAKTTPRKLALLVGINKYPGEDALRGCVNDTELMRHLLTYRFGFQPTDILTLTDEKATRTGILQGFEEHLIKQAKPDDVVVFHYSGHGSQVYDPHPITEELGLNGTFVPVDSGLPAGYPEKSGTVQDIMGHTLFLLMSACQSENFTAVLDSCFSGGATRSYKVRSRRGGNSVQISANEKDYQRKWLSKLNLSPQEFTRRYRAGVAKGVVLAATNPEQTAADSRFNGFYAGAFSYPLTRYLWQNSSTPEKAIAQVLEYLSEEDYEQTPILEVKPQSGYETQPIFFLQGANTTADAVITEISGNRAKIWLGGVDIGNIEEGAEFRAMGVNKANSPQVQLISRTGLVGIATVKGIVKAGMLLQAIA</sequence>
<evidence type="ECO:0000313" key="3">
    <source>
        <dbReference type="Proteomes" id="UP000622533"/>
    </source>
</evidence>
<dbReference type="InterPro" id="IPR029030">
    <property type="entry name" value="Caspase-like_dom_sf"/>
</dbReference>
<dbReference type="RefSeq" id="WP_193924874.1">
    <property type="nucleotide sequence ID" value="NZ_JADEXS020000001.1"/>
</dbReference>
<dbReference type="PROSITE" id="PS51318">
    <property type="entry name" value="TAT"/>
    <property type="match status" value="1"/>
</dbReference>
<evidence type="ECO:0000259" key="1">
    <source>
        <dbReference type="Pfam" id="PF00656"/>
    </source>
</evidence>
<dbReference type="Proteomes" id="UP000622533">
    <property type="component" value="Unassembled WGS sequence"/>
</dbReference>
<name>A0A8J6ZXR8_DESMC</name>
<dbReference type="EMBL" id="JADEXS010000893">
    <property type="protein sequence ID" value="MBE9027426.1"/>
    <property type="molecule type" value="Genomic_DNA"/>
</dbReference>
<dbReference type="SUPFAM" id="SSF52129">
    <property type="entry name" value="Caspase-like"/>
    <property type="match status" value="1"/>
</dbReference>
<dbReference type="InterPro" id="IPR006311">
    <property type="entry name" value="TAT_signal"/>
</dbReference>
<accession>A0A8J6ZXR8</accession>
<dbReference type="PANTHER" id="PTHR48104">
    <property type="entry name" value="METACASPASE-4"/>
    <property type="match status" value="1"/>
</dbReference>
<dbReference type="InterPro" id="IPR011600">
    <property type="entry name" value="Pept_C14_caspase"/>
</dbReference>
<dbReference type="GO" id="GO:0004197">
    <property type="term" value="F:cysteine-type endopeptidase activity"/>
    <property type="evidence" value="ECO:0007669"/>
    <property type="project" value="InterPro"/>
</dbReference>
<gene>
    <name evidence="2" type="ORF">IQ276_34930</name>
</gene>
<feature type="domain" description="Peptidase C14 caspase" evidence="1">
    <location>
        <begin position="41"/>
        <end position="305"/>
    </location>
</feature>
<dbReference type="PANTHER" id="PTHR48104:SF30">
    <property type="entry name" value="METACASPASE-1"/>
    <property type="match status" value="1"/>
</dbReference>
<dbReference type="GO" id="GO:0005737">
    <property type="term" value="C:cytoplasm"/>
    <property type="evidence" value="ECO:0007669"/>
    <property type="project" value="TreeGrafter"/>
</dbReference>
<protein>
    <submittedName>
        <fullName evidence="2">Caspase family protein</fullName>
    </submittedName>
</protein>
<dbReference type="Pfam" id="PF00656">
    <property type="entry name" value="Peptidase_C14"/>
    <property type="match status" value="1"/>
</dbReference>
<comment type="caution">
    <text evidence="2">The sequence shown here is derived from an EMBL/GenBank/DDBJ whole genome shotgun (WGS) entry which is preliminary data.</text>
</comment>
<dbReference type="AlphaFoldDB" id="A0A8J6ZXR8"/>
<dbReference type="InterPro" id="IPR050452">
    <property type="entry name" value="Metacaspase"/>
</dbReference>
<dbReference type="GO" id="GO:0006508">
    <property type="term" value="P:proteolysis"/>
    <property type="evidence" value="ECO:0007669"/>
    <property type="project" value="InterPro"/>
</dbReference>
<keyword evidence="3" id="KW-1185">Reference proteome</keyword>
<evidence type="ECO:0000313" key="2">
    <source>
        <dbReference type="EMBL" id="MBE9027426.1"/>
    </source>
</evidence>
<dbReference type="Gene3D" id="3.40.50.1460">
    <property type="match status" value="1"/>
</dbReference>
<proteinExistence type="predicted"/>